<feature type="transmembrane region" description="Helical" evidence="1">
    <location>
        <begin position="66"/>
        <end position="86"/>
    </location>
</feature>
<feature type="transmembrane region" description="Helical" evidence="1">
    <location>
        <begin position="39"/>
        <end position="60"/>
    </location>
</feature>
<keyword evidence="1" id="KW-0812">Transmembrane</keyword>
<evidence type="ECO:0000313" key="3">
    <source>
        <dbReference type="Proteomes" id="UP000281975"/>
    </source>
</evidence>
<protein>
    <submittedName>
        <fullName evidence="2">Uncharacterized protein</fullName>
    </submittedName>
</protein>
<sequence length="181" mass="20318">MRKRRPGSLNFLPVTRNGNGMTDSSEPLLFVEKRINTSFLTIAFAVSAAGGVTLLMLAWQQQRWQLPVPIGLLLLAWGMMMGGNLHRRRRLSPILRLEADRLRYIGAPAWAPRLHDVPYDDIAAIEKENRSIMRLRLASSGKACSIPIGLLPRSERQRFSEALRARCDRQTESAGYPASGH</sequence>
<name>A0A420WZF6_9GAMM</name>
<keyword evidence="1" id="KW-0472">Membrane</keyword>
<reference evidence="2 3" key="1">
    <citation type="submission" date="2018-10" db="EMBL/GenBank/DDBJ databases">
        <title>Genomic Encyclopedia of Type Strains, Phase IV (KMG-IV): sequencing the most valuable type-strain genomes for metagenomic binning, comparative biology and taxonomic classification.</title>
        <authorList>
            <person name="Goeker M."/>
        </authorList>
    </citation>
    <scope>NUCLEOTIDE SEQUENCE [LARGE SCALE GENOMIC DNA]</scope>
    <source>
        <strain evidence="2 3">DSM 23229</strain>
    </source>
</reference>
<evidence type="ECO:0000313" key="2">
    <source>
        <dbReference type="EMBL" id="RKR06654.1"/>
    </source>
</evidence>
<dbReference type="EMBL" id="RBIN01000002">
    <property type="protein sequence ID" value="RKR06654.1"/>
    <property type="molecule type" value="Genomic_DNA"/>
</dbReference>
<gene>
    <name evidence="2" type="ORF">C7446_0643</name>
</gene>
<accession>A0A420WZF6</accession>
<comment type="caution">
    <text evidence="2">The sequence shown here is derived from an EMBL/GenBank/DDBJ whole genome shotgun (WGS) entry which is preliminary data.</text>
</comment>
<organism evidence="2 3">
    <name type="scientific">Kushneria sinocarnis</name>
    <dbReference type="NCBI Taxonomy" id="595502"/>
    <lineage>
        <taxon>Bacteria</taxon>
        <taxon>Pseudomonadati</taxon>
        <taxon>Pseudomonadota</taxon>
        <taxon>Gammaproteobacteria</taxon>
        <taxon>Oceanospirillales</taxon>
        <taxon>Halomonadaceae</taxon>
        <taxon>Kushneria</taxon>
    </lineage>
</organism>
<evidence type="ECO:0000256" key="1">
    <source>
        <dbReference type="SAM" id="Phobius"/>
    </source>
</evidence>
<dbReference type="AlphaFoldDB" id="A0A420WZF6"/>
<proteinExistence type="predicted"/>
<dbReference type="Proteomes" id="UP000281975">
    <property type="component" value="Unassembled WGS sequence"/>
</dbReference>
<keyword evidence="3" id="KW-1185">Reference proteome</keyword>
<keyword evidence="1" id="KW-1133">Transmembrane helix</keyword>